<gene>
    <name evidence="1" type="primary">LOC107801169</name>
</gene>
<evidence type="ECO:0000313" key="1">
    <source>
        <dbReference type="RefSeq" id="XP_016479939.1"/>
    </source>
</evidence>
<sequence>MVVAGNNLVLFFLGDSSNFCNMQVDLCLNLTWFVALQWDNFVQLQHPKPITISSIRWLGRLLLRHLENSGISCCIKSTKWVAQIHQCCQMYACNLQYLPE</sequence>
<organism evidence="1">
    <name type="scientific">Nicotiana tabacum</name>
    <name type="common">Common tobacco</name>
    <dbReference type="NCBI Taxonomy" id="4097"/>
    <lineage>
        <taxon>Eukaryota</taxon>
        <taxon>Viridiplantae</taxon>
        <taxon>Streptophyta</taxon>
        <taxon>Embryophyta</taxon>
        <taxon>Tracheophyta</taxon>
        <taxon>Spermatophyta</taxon>
        <taxon>Magnoliopsida</taxon>
        <taxon>eudicotyledons</taxon>
        <taxon>Gunneridae</taxon>
        <taxon>Pentapetalae</taxon>
        <taxon>asterids</taxon>
        <taxon>lamiids</taxon>
        <taxon>Solanales</taxon>
        <taxon>Solanaceae</taxon>
        <taxon>Nicotianoideae</taxon>
        <taxon>Nicotianeae</taxon>
        <taxon>Nicotiana</taxon>
    </lineage>
</organism>
<protein>
    <submittedName>
        <fullName evidence="1">Uncharacterized protein</fullName>
    </submittedName>
</protein>
<dbReference type="KEGG" id="nta:107801169"/>
<reference evidence="1" key="1">
    <citation type="submission" date="2025-08" db="UniProtKB">
        <authorList>
            <consortium name="RefSeq"/>
        </authorList>
    </citation>
    <scope>IDENTIFICATION</scope>
</reference>
<accession>A0A1S4ATC8</accession>
<name>A0A1S4ATC8_TOBAC</name>
<dbReference type="AlphaFoldDB" id="A0A1S4ATC8"/>
<dbReference type="RefSeq" id="XP_016479939.1">
    <property type="nucleotide sequence ID" value="XM_016624453.1"/>
</dbReference>
<proteinExistence type="predicted"/>
<dbReference type="PaxDb" id="4097-A0A1S4ATC8"/>